<gene>
    <name evidence="1" type="ORF">V1477_002278</name>
</gene>
<keyword evidence="2" id="KW-1185">Reference proteome</keyword>
<accession>A0ABD2CW15</accession>
<name>A0ABD2CW15_VESMC</name>
<protein>
    <submittedName>
        <fullName evidence="1">Uncharacterized protein</fullName>
    </submittedName>
</protein>
<proteinExistence type="predicted"/>
<sequence length="114" mass="12683">MLKLQKRSLNLYGMLEEPAIGWKNFGRRSVRSWVCVLHTNRQEGPTGFKEREEENTALGTRVSGAAGFRMSRSARRLYANSTQIPSRRYLYRSHTSEPAVAAGLLLAAGLAAVS</sequence>
<organism evidence="1 2">
    <name type="scientific">Vespula maculifrons</name>
    <name type="common">Eastern yellow jacket</name>
    <name type="synonym">Wasp</name>
    <dbReference type="NCBI Taxonomy" id="7453"/>
    <lineage>
        <taxon>Eukaryota</taxon>
        <taxon>Metazoa</taxon>
        <taxon>Ecdysozoa</taxon>
        <taxon>Arthropoda</taxon>
        <taxon>Hexapoda</taxon>
        <taxon>Insecta</taxon>
        <taxon>Pterygota</taxon>
        <taxon>Neoptera</taxon>
        <taxon>Endopterygota</taxon>
        <taxon>Hymenoptera</taxon>
        <taxon>Apocrita</taxon>
        <taxon>Aculeata</taxon>
        <taxon>Vespoidea</taxon>
        <taxon>Vespidae</taxon>
        <taxon>Vespinae</taxon>
        <taxon>Vespula</taxon>
    </lineage>
</organism>
<comment type="caution">
    <text evidence="1">The sequence shown here is derived from an EMBL/GenBank/DDBJ whole genome shotgun (WGS) entry which is preliminary data.</text>
</comment>
<evidence type="ECO:0000313" key="2">
    <source>
        <dbReference type="Proteomes" id="UP001607303"/>
    </source>
</evidence>
<dbReference type="EMBL" id="JAYRBN010000027">
    <property type="protein sequence ID" value="KAL2749338.1"/>
    <property type="molecule type" value="Genomic_DNA"/>
</dbReference>
<evidence type="ECO:0000313" key="1">
    <source>
        <dbReference type="EMBL" id="KAL2749338.1"/>
    </source>
</evidence>
<reference evidence="1 2" key="1">
    <citation type="journal article" date="2024" name="Ann. Entomol. Soc. Am.">
        <title>Genomic analyses of the southern and eastern yellowjacket wasps (Hymenoptera: Vespidae) reveal evolutionary signatures of social life.</title>
        <authorList>
            <person name="Catto M.A."/>
            <person name="Caine P.B."/>
            <person name="Orr S.E."/>
            <person name="Hunt B.G."/>
            <person name="Goodisman M.A.D."/>
        </authorList>
    </citation>
    <scope>NUCLEOTIDE SEQUENCE [LARGE SCALE GENOMIC DNA]</scope>
    <source>
        <strain evidence="1">232</strain>
        <tissue evidence="1">Head and thorax</tissue>
    </source>
</reference>
<dbReference type="Proteomes" id="UP001607303">
    <property type="component" value="Unassembled WGS sequence"/>
</dbReference>
<dbReference type="AlphaFoldDB" id="A0ABD2CW15"/>